<dbReference type="InterPro" id="IPR036877">
    <property type="entry name" value="SUI1_dom_sf"/>
</dbReference>
<evidence type="ECO:0000313" key="4">
    <source>
        <dbReference type="EMBL" id="KAK2963859.1"/>
    </source>
</evidence>
<feature type="compositionally biased region" description="Basic and acidic residues" evidence="2">
    <location>
        <begin position="76"/>
        <end position="86"/>
    </location>
</feature>
<dbReference type="InterPro" id="IPR048517">
    <property type="entry name" value="DENR_N"/>
</dbReference>
<accession>A0ABQ9YJV4</accession>
<dbReference type="PANTHER" id="PTHR12789:SF0">
    <property type="entry name" value="DENSITY-REGULATED PROTEIN"/>
    <property type="match status" value="1"/>
</dbReference>
<reference evidence="4 5" key="1">
    <citation type="journal article" date="2022" name="bioRxiv">
        <title>Genomics of Preaxostyla Flagellates Illuminates Evolutionary Transitions and the Path Towards Mitochondrial Loss.</title>
        <authorList>
            <person name="Novak L.V.F."/>
            <person name="Treitli S.C."/>
            <person name="Pyrih J."/>
            <person name="Halakuc P."/>
            <person name="Pipaliya S.V."/>
            <person name="Vacek V."/>
            <person name="Brzon O."/>
            <person name="Soukal P."/>
            <person name="Eme L."/>
            <person name="Dacks J.B."/>
            <person name="Karnkowska A."/>
            <person name="Elias M."/>
            <person name="Hampl V."/>
        </authorList>
    </citation>
    <scope>NUCLEOTIDE SEQUENCE [LARGE SCALE GENOMIC DNA]</scope>
    <source>
        <strain evidence="4">NAU3</strain>
        <tissue evidence="4">Gut</tissue>
    </source>
</reference>
<organism evidence="4 5">
    <name type="scientific">Blattamonas nauphoetae</name>
    <dbReference type="NCBI Taxonomy" id="2049346"/>
    <lineage>
        <taxon>Eukaryota</taxon>
        <taxon>Metamonada</taxon>
        <taxon>Preaxostyla</taxon>
        <taxon>Oxymonadida</taxon>
        <taxon>Blattamonas</taxon>
    </lineage>
</organism>
<dbReference type="Pfam" id="PF21023">
    <property type="entry name" value="DENR_N"/>
    <property type="match status" value="1"/>
</dbReference>
<dbReference type="EMBL" id="JARBJD010000004">
    <property type="protein sequence ID" value="KAK2963859.1"/>
    <property type="molecule type" value="Genomic_DNA"/>
</dbReference>
<dbReference type="SUPFAM" id="SSF55159">
    <property type="entry name" value="eIF1-like"/>
    <property type="match status" value="1"/>
</dbReference>
<dbReference type="Proteomes" id="UP001281761">
    <property type="component" value="Unassembled WGS sequence"/>
</dbReference>
<feature type="domain" description="SUI1" evidence="3">
    <location>
        <begin position="186"/>
        <end position="257"/>
    </location>
</feature>
<feature type="region of interest" description="Disordered" evidence="2">
    <location>
        <begin position="126"/>
        <end position="186"/>
    </location>
</feature>
<dbReference type="CDD" id="cd11607">
    <property type="entry name" value="DENR_C"/>
    <property type="match status" value="1"/>
</dbReference>
<evidence type="ECO:0000259" key="3">
    <source>
        <dbReference type="PROSITE" id="PS50296"/>
    </source>
</evidence>
<comment type="similarity">
    <text evidence="1">Belongs to the DENR family.</text>
</comment>
<feature type="compositionally biased region" description="Low complexity" evidence="2">
    <location>
        <begin position="38"/>
        <end position="53"/>
    </location>
</feature>
<comment type="caution">
    <text evidence="4">The sequence shown here is derived from an EMBL/GenBank/DDBJ whole genome shotgun (WGS) entry which is preliminary data.</text>
</comment>
<dbReference type="InterPro" id="IPR050318">
    <property type="entry name" value="DENR/SUI1_TIF"/>
</dbReference>
<dbReference type="Pfam" id="PF01253">
    <property type="entry name" value="SUI1"/>
    <property type="match status" value="1"/>
</dbReference>
<protein>
    <submittedName>
        <fullName evidence="4">Translation machinery-associated protein 22</fullName>
    </submittedName>
</protein>
<feature type="region of interest" description="Disordered" evidence="2">
    <location>
        <begin position="1"/>
        <end position="86"/>
    </location>
</feature>
<keyword evidence="5" id="KW-1185">Reference proteome</keyword>
<dbReference type="InterPro" id="IPR046447">
    <property type="entry name" value="DENR_C"/>
</dbReference>
<dbReference type="InterPro" id="IPR001950">
    <property type="entry name" value="SUI1"/>
</dbReference>
<dbReference type="Gene3D" id="3.30.780.10">
    <property type="entry name" value="SUI1-like domain"/>
    <property type="match status" value="1"/>
</dbReference>
<name>A0ABQ9YJV4_9EUKA</name>
<dbReference type="PANTHER" id="PTHR12789">
    <property type="entry name" value="DENSITY-REGULATED PROTEIN HOMOLOG"/>
    <property type="match status" value="1"/>
</dbReference>
<evidence type="ECO:0000256" key="1">
    <source>
        <dbReference type="ARBA" id="ARBA00007514"/>
    </source>
</evidence>
<evidence type="ECO:0000313" key="5">
    <source>
        <dbReference type="Proteomes" id="UP001281761"/>
    </source>
</evidence>
<feature type="compositionally biased region" description="Basic residues" evidence="2">
    <location>
        <begin position="62"/>
        <end position="75"/>
    </location>
</feature>
<gene>
    <name evidence="4" type="ORF">BLNAU_936</name>
</gene>
<feature type="compositionally biased region" description="Acidic residues" evidence="2">
    <location>
        <begin position="1"/>
        <end position="12"/>
    </location>
</feature>
<proteinExistence type="inferred from homology"/>
<dbReference type="PROSITE" id="PS50296">
    <property type="entry name" value="SUI1"/>
    <property type="match status" value="1"/>
</dbReference>
<sequence length="266" mass="29884">MSDHEDQEDVEDVPATGPTKKAKGKRGGKANQEDKAFSARQSQMAMLMSQMAAGDEEDTHAHKSKHNKNKGKKNKGKDGKDEDHESSFQQIEYCPICGFPPELCEYGGNYKQCIVWLKENHPELVPEFEPVDDPMDQPAEEEAKEGEEKGEEKDEDPQPAPSDAQPAEEEKEKPKKVKKEKAPPKVKISVNKRTKRKNLTVLTGLDHFGVKMSDLSKQLAVRYSCSTAVKPLPGGGESIEMQGDYSMDMQEFLMEKLKLKEDDFEQ</sequence>
<feature type="compositionally biased region" description="Acidic residues" evidence="2">
    <location>
        <begin position="129"/>
        <end position="145"/>
    </location>
</feature>
<evidence type="ECO:0000256" key="2">
    <source>
        <dbReference type="SAM" id="MobiDB-lite"/>
    </source>
</evidence>